<organism evidence="2 3">
    <name type="scientific">Winogradskyella marincola</name>
    <dbReference type="NCBI Taxonomy" id="3037795"/>
    <lineage>
        <taxon>Bacteria</taxon>
        <taxon>Pseudomonadati</taxon>
        <taxon>Bacteroidota</taxon>
        <taxon>Flavobacteriia</taxon>
        <taxon>Flavobacteriales</taxon>
        <taxon>Flavobacteriaceae</taxon>
        <taxon>Winogradskyella</taxon>
    </lineage>
</organism>
<feature type="compositionally biased region" description="Pro residues" evidence="1">
    <location>
        <begin position="27"/>
        <end position="40"/>
    </location>
</feature>
<evidence type="ECO:0000313" key="3">
    <source>
        <dbReference type="Proteomes" id="UP001529085"/>
    </source>
</evidence>
<proteinExistence type="predicted"/>
<name>A0ABT6G3D3_9FLAO</name>
<evidence type="ECO:0000313" key="2">
    <source>
        <dbReference type="EMBL" id="MDG4716536.1"/>
    </source>
</evidence>
<dbReference type="RefSeq" id="WP_278005982.1">
    <property type="nucleotide sequence ID" value="NZ_JARSBN010000006.1"/>
</dbReference>
<keyword evidence="3" id="KW-1185">Reference proteome</keyword>
<dbReference type="Proteomes" id="UP001529085">
    <property type="component" value="Unassembled WGS sequence"/>
</dbReference>
<sequence length="40" mass="4131">MAFFSCNPESITDEAIPQACCDEDGEIPPPPPPPPTGSGD</sequence>
<comment type="caution">
    <text evidence="2">The sequence shown here is derived from an EMBL/GenBank/DDBJ whole genome shotgun (WGS) entry which is preliminary data.</text>
</comment>
<reference evidence="2 3" key="1">
    <citation type="submission" date="2023-03" db="EMBL/GenBank/DDBJ databases">
        <title>Strain YYF002 represents a novel species in the genus Winogradskyella isolated from seawater.</title>
        <authorList>
            <person name="Fu Z.-Y."/>
        </authorList>
    </citation>
    <scope>NUCLEOTIDE SEQUENCE [LARGE SCALE GENOMIC DNA]</scope>
    <source>
        <strain evidence="2 3">YYF002</strain>
    </source>
</reference>
<gene>
    <name evidence="2" type="ORF">P7122_11685</name>
</gene>
<feature type="region of interest" description="Disordered" evidence="1">
    <location>
        <begin position="20"/>
        <end position="40"/>
    </location>
</feature>
<protein>
    <submittedName>
        <fullName evidence="2">Uncharacterized protein</fullName>
    </submittedName>
</protein>
<accession>A0ABT6G3D3</accession>
<evidence type="ECO:0000256" key="1">
    <source>
        <dbReference type="SAM" id="MobiDB-lite"/>
    </source>
</evidence>
<dbReference type="EMBL" id="JARSBN010000006">
    <property type="protein sequence ID" value="MDG4716536.1"/>
    <property type="molecule type" value="Genomic_DNA"/>
</dbReference>